<dbReference type="Gramene" id="HORVU.MOREX.r3.4HG0340870.1">
    <property type="protein sequence ID" value="HORVU.MOREX.r3.4HG0340870.1.CDS1"/>
    <property type="gene ID" value="HORVU.MOREX.r3.4HG0340870"/>
</dbReference>
<feature type="region of interest" description="Disordered" evidence="6">
    <location>
        <begin position="164"/>
        <end position="213"/>
    </location>
</feature>
<feature type="region of interest" description="Disordered" evidence="6">
    <location>
        <begin position="333"/>
        <end position="354"/>
    </location>
</feature>
<accession>A0A8I7BBM6</accession>
<dbReference type="Gene3D" id="2.170.150.80">
    <property type="entry name" value="NAC domain"/>
    <property type="match status" value="1"/>
</dbReference>
<dbReference type="PANTHER" id="PTHR31719">
    <property type="entry name" value="NAC TRANSCRIPTION FACTOR 56"/>
    <property type="match status" value="1"/>
</dbReference>
<comment type="subcellular location">
    <subcellularLocation>
        <location evidence="1">Nucleus</location>
    </subcellularLocation>
</comment>
<feature type="compositionally biased region" description="Low complexity" evidence="6">
    <location>
        <begin position="114"/>
        <end position="124"/>
    </location>
</feature>
<keyword evidence="4" id="KW-0804">Transcription</keyword>
<evidence type="ECO:0000313" key="8">
    <source>
        <dbReference type="EnsemblPlants" id="HORVU.MOREX.r3.4HG0340870.1.CDS1"/>
    </source>
</evidence>
<name>A0A8I7BBM6_HORVV</name>
<dbReference type="Pfam" id="PF02365">
    <property type="entry name" value="NAM"/>
    <property type="match status" value="1"/>
</dbReference>
<evidence type="ECO:0000256" key="1">
    <source>
        <dbReference type="ARBA" id="ARBA00004123"/>
    </source>
</evidence>
<dbReference type="SMR" id="A0A8I7BBM6"/>
<evidence type="ECO:0000256" key="3">
    <source>
        <dbReference type="ARBA" id="ARBA00023125"/>
    </source>
</evidence>
<organism evidence="8 9">
    <name type="scientific">Hordeum vulgare subsp. vulgare</name>
    <name type="common">Domesticated barley</name>
    <dbReference type="NCBI Taxonomy" id="112509"/>
    <lineage>
        <taxon>Eukaryota</taxon>
        <taxon>Viridiplantae</taxon>
        <taxon>Streptophyta</taxon>
        <taxon>Embryophyta</taxon>
        <taxon>Tracheophyta</taxon>
        <taxon>Spermatophyta</taxon>
        <taxon>Magnoliopsida</taxon>
        <taxon>Liliopsida</taxon>
        <taxon>Poales</taxon>
        <taxon>Poaceae</taxon>
        <taxon>BOP clade</taxon>
        <taxon>Pooideae</taxon>
        <taxon>Triticodae</taxon>
        <taxon>Triticeae</taxon>
        <taxon>Hordeinae</taxon>
        <taxon>Hordeum</taxon>
    </lineage>
</organism>
<evidence type="ECO:0000256" key="4">
    <source>
        <dbReference type="ARBA" id="ARBA00023163"/>
    </source>
</evidence>
<dbReference type="GO" id="GO:0003677">
    <property type="term" value="F:DNA binding"/>
    <property type="evidence" value="ECO:0007669"/>
    <property type="project" value="UniProtKB-KW"/>
</dbReference>
<keyword evidence="5" id="KW-0539">Nucleus</keyword>
<keyword evidence="9" id="KW-1185">Reference proteome</keyword>
<keyword evidence="3" id="KW-0238">DNA-binding</keyword>
<evidence type="ECO:0000256" key="6">
    <source>
        <dbReference type="SAM" id="MobiDB-lite"/>
    </source>
</evidence>
<evidence type="ECO:0000256" key="2">
    <source>
        <dbReference type="ARBA" id="ARBA00023015"/>
    </source>
</evidence>
<reference evidence="8" key="2">
    <citation type="submission" date="2020-10" db="EMBL/GenBank/DDBJ databases">
        <authorList>
            <person name="Scholz U."/>
            <person name="Mascher M."/>
            <person name="Fiebig A."/>
        </authorList>
    </citation>
    <scope>NUCLEOTIDE SEQUENCE [LARGE SCALE GENOMIC DNA]</scope>
    <source>
        <strain evidence="8">cv. Morex</strain>
    </source>
</reference>
<dbReference type="PANTHER" id="PTHR31719:SF243">
    <property type="entry name" value="NAC DOMAIN-CONTAINING PROTEIN"/>
    <property type="match status" value="1"/>
</dbReference>
<keyword evidence="2" id="KW-0805">Transcription regulation</keyword>
<feature type="compositionally biased region" description="Polar residues" evidence="6">
    <location>
        <begin position="508"/>
        <end position="530"/>
    </location>
</feature>
<feature type="region of interest" description="Disordered" evidence="6">
    <location>
        <begin position="97"/>
        <end position="124"/>
    </location>
</feature>
<evidence type="ECO:0000259" key="7">
    <source>
        <dbReference type="PROSITE" id="PS51005"/>
    </source>
</evidence>
<dbReference type="PROSITE" id="PS51005">
    <property type="entry name" value="NAC"/>
    <property type="match status" value="1"/>
</dbReference>
<reference evidence="8" key="3">
    <citation type="submission" date="2022-01" db="UniProtKB">
        <authorList>
            <consortium name="EnsemblPlants"/>
        </authorList>
    </citation>
    <scope>IDENTIFICATION</scope>
    <source>
        <strain evidence="8">subsp. vulgare</strain>
    </source>
</reference>
<dbReference type="EnsemblPlants" id="HORVU.MOREX.r3.4HG0340870.1">
    <property type="protein sequence ID" value="HORVU.MOREX.r3.4HG0340870.1.CDS1"/>
    <property type="gene ID" value="HORVU.MOREX.r3.4HG0340870"/>
</dbReference>
<dbReference type="InterPro" id="IPR003441">
    <property type="entry name" value="NAC-dom"/>
</dbReference>
<sequence>MAHRGDLAPGWIFNPPDRELTDTYLRREIDGQPIAASFMHHVDVYSAAPEKLVEGRQQAPGIGEAQRDQDKRAWYFFTTLRHAGKNVAGRHRRISRTIGGADDGKKRWWHSEGSAKPAKGSAAGGELQKFSYKVESMPGGWLMTEYSIRGAGDLVLCKIYKTPRPRRPHVSSPASSSSSSCTTSTVADLSGSGCKRKASGDHPDAPTTTQRKTHEAYYVHSARHETDQDIEGFSFCTDDPTPVPRAGDFHASASASSSSGKSGFLDFDAGVTVDYLDAPVVRHQSAAPPAAVIEEDAGLSYGAESGVAVDDLLDDTSNDGFLYEYQEPAAAPPCRSELLSAPEPPSNTSQNDLLHAPASNTAWLDEGEVTVDDLLDHDAALDGSNDGFLHQDEEPAAASPCRNELLPLAVDGSNSTSPPSQNELLPVAVAGSNSTSPPSQNELLPVAVAGSNSTSPPSQNELLPVAVAGSNSTSPPSQNELLPVAVAGSNSTSPPSQNELLPVVVAGSTTASPPSQNALLHAPASNTTWDPTDAGRYELLSTYVLPPCRDEEDAVVEWPEAAGVGMSDLDLFWGTPNGVCMY</sequence>
<dbReference type="SUPFAM" id="SSF101941">
    <property type="entry name" value="NAC domain"/>
    <property type="match status" value="1"/>
</dbReference>
<evidence type="ECO:0000313" key="9">
    <source>
        <dbReference type="Proteomes" id="UP000011116"/>
    </source>
</evidence>
<dbReference type="GO" id="GO:0006355">
    <property type="term" value="P:regulation of DNA-templated transcription"/>
    <property type="evidence" value="ECO:0007669"/>
    <property type="project" value="InterPro"/>
</dbReference>
<dbReference type="AlphaFoldDB" id="A0A8I7BBM6"/>
<feature type="domain" description="NAC" evidence="7">
    <location>
        <begin position="7"/>
        <end position="162"/>
    </location>
</feature>
<reference evidence="9" key="1">
    <citation type="journal article" date="2012" name="Nature">
        <title>A physical, genetic and functional sequence assembly of the barley genome.</title>
        <authorList>
            <consortium name="The International Barley Genome Sequencing Consortium"/>
            <person name="Mayer K.F."/>
            <person name="Waugh R."/>
            <person name="Brown J.W."/>
            <person name="Schulman A."/>
            <person name="Langridge P."/>
            <person name="Platzer M."/>
            <person name="Fincher G.B."/>
            <person name="Muehlbauer G.J."/>
            <person name="Sato K."/>
            <person name="Close T.J."/>
            <person name="Wise R.P."/>
            <person name="Stein N."/>
        </authorList>
    </citation>
    <scope>NUCLEOTIDE SEQUENCE [LARGE SCALE GENOMIC DNA]</scope>
    <source>
        <strain evidence="9">cv. Morex</strain>
    </source>
</reference>
<feature type="region of interest" description="Disordered" evidence="6">
    <location>
        <begin position="508"/>
        <end position="531"/>
    </location>
</feature>
<evidence type="ECO:0000256" key="5">
    <source>
        <dbReference type="ARBA" id="ARBA00023242"/>
    </source>
</evidence>
<dbReference type="InterPro" id="IPR036093">
    <property type="entry name" value="NAC_dom_sf"/>
</dbReference>
<protein>
    <recommendedName>
        <fullName evidence="7">NAC domain-containing protein</fullName>
    </recommendedName>
</protein>
<feature type="compositionally biased region" description="Low complexity" evidence="6">
    <location>
        <begin position="170"/>
        <end position="185"/>
    </location>
</feature>
<proteinExistence type="predicted"/>
<dbReference type="GO" id="GO:0005634">
    <property type="term" value="C:nucleus"/>
    <property type="evidence" value="ECO:0007669"/>
    <property type="project" value="UniProtKB-SubCell"/>
</dbReference>
<dbReference type="Proteomes" id="UP000011116">
    <property type="component" value="Chromosome 4H"/>
</dbReference>